<evidence type="ECO:0000256" key="3">
    <source>
        <dbReference type="ARBA" id="ARBA00023054"/>
    </source>
</evidence>
<evidence type="ECO:0000256" key="4">
    <source>
        <dbReference type="ARBA" id="ARBA00023143"/>
    </source>
</evidence>
<dbReference type="InterPro" id="IPR003481">
    <property type="entry name" value="FliD_N"/>
</dbReference>
<comment type="function">
    <text evidence="5">Required for morphogenesis and for the elongation of the flagellar filament by facilitating polymerization of the flagellin monomers at the tip of growing filament. Forms a capping structure, which prevents flagellin subunits (transported through the central channel of the flagellum) from leaking out without polymerization at the distal end.</text>
</comment>
<evidence type="ECO:0000259" key="7">
    <source>
        <dbReference type="Pfam" id="PF07195"/>
    </source>
</evidence>
<keyword evidence="8" id="KW-0282">Flagellum</keyword>
<evidence type="ECO:0000256" key="5">
    <source>
        <dbReference type="RuleBase" id="RU362066"/>
    </source>
</evidence>
<keyword evidence="4 5" id="KW-0975">Bacterial flagellum</keyword>
<dbReference type="EMBL" id="JARPTC010000021">
    <property type="protein sequence ID" value="MDO7788355.1"/>
    <property type="molecule type" value="Genomic_DNA"/>
</dbReference>
<comment type="caution">
    <text evidence="8">The sequence shown here is derived from an EMBL/GenBank/DDBJ whole genome shotgun (WGS) entry which is preliminary data.</text>
</comment>
<dbReference type="AlphaFoldDB" id="A0AAW7ZHR6"/>
<dbReference type="PANTHER" id="PTHR30288">
    <property type="entry name" value="FLAGELLAR CAP/ASSEMBLY PROTEIN FLID"/>
    <property type="match status" value="1"/>
</dbReference>
<comment type="similarity">
    <text evidence="1 5">Belongs to the FliD family.</text>
</comment>
<name>A0AAW7ZHR6_9FIRM</name>
<dbReference type="Pfam" id="PF07196">
    <property type="entry name" value="Flagellin_IN"/>
    <property type="match status" value="1"/>
</dbReference>
<keyword evidence="8" id="KW-0966">Cell projection</keyword>
<keyword evidence="8" id="KW-0969">Cilium</keyword>
<evidence type="ECO:0000259" key="6">
    <source>
        <dbReference type="Pfam" id="PF02465"/>
    </source>
</evidence>
<comment type="subunit">
    <text evidence="2 5">Homopentamer.</text>
</comment>
<comment type="subcellular location">
    <subcellularLocation>
        <location evidence="5">Secreted</location>
    </subcellularLocation>
    <subcellularLocation>
        <location evidence="5">Bacterial flagellum</location>
    </subcellularLocation>
</comment>
<reference evidence="8" key="1">
    <citation type="journal article" date="2023" name="J. Hazard. Mater.">
        <title>Anaerobic biodegradation of pyrene and benzo[a]pyrene by a new sulfate-reducing Desulforamulus aquiferis strain DSA.</title>
        <authorList>
            <person name="Zhang Z."/>
            <person name="Sun J."/>
            <person name="Gong X."/>
            <person name="Wang C."/>
            <person name="Wang H."/>
        </authorList>
    </citation>
    <scope>NUCLEOTIDE SEQUENCE</scope>
    <source>
        <strain evidence="8">DSA</strain>
    </source>
</reference>
<dbReference type="InterPro" id="IPR040026">
    <property type="entry name" value="FliD"/>
</dbReference>
<dbReference type="InterPro" id="IPR010809">
    <property type="entry name" value="FliD_C"/>
</dbReference>
<dbReference type="PANTHER" id="PTHR30288:SF0">
    <property type="entry name" value="FLAGELLAR HOOK-ASSOCIATED PROTEIN 2"/>
    <property type="match status" value="1"/>
</dbReference>
<accession>A0AAW7ZHR6</accession>
<evidence type="ECO:0000256" key="1">
    <source>
        <dbReference type="ARBA" id="ARBA00009764"/>
    </source>
</evidence>
<proteinExistence type="inferred from homology"/>
<protein>
    <recommendedName>
        <fullName evidence="5">Flagellar hook-associated protein 2</fullName>
        <shortName evidence="5">HAP2</shortName>
    </recommendedName>
    <alternativeName>
        <fullName evidence="5">Flagellar cap protein</fullName>
    </alternativeName>
</protein>
<keyword evidence="5" id="KW-0964">Secreted</keyword>
<evidence type="ECO:0000256" key="2">
    <source>
        <dbReference type="ARBA" id="ARBA00011255"/>
    </source>
</evidence>
<dbReference type="RefSeq" id="WP_304544216.1">
    <property type="nucleotide sequence ID" value="NZ_JARPTC010000021.1"/>
</dbReference>
<dbReference type="GO" id="GO:0009424">
    <property type="term" value="C:bacterial-type flagellum hook"/>
    <property type="evidence" value="ECO:0007669"/>
    <property type="project" value="UniProtKB-UniRule"/>
</dbReference>
<organism evidence="8 9">
    <name type="scientific">Desulforamulus aquiferis</name>
    <dbReference type="NCBI Taxonomy" id="1397668"/>
    <lineage>
        <taxon>Bacteria</taxon>
        <taxon>Bacillati</taxon>
        <taxon>Bacillota</taxon>
        <taxon>Clostridia</taxon>
        <taxon>Eubacteriales</taxon>
        <taxon>Peptococcaceae</taxon>
        <taxon>Desulforamulus</taxon>
    </lineage>
</organism>
<evidence type="ECO:0000313" key="8">
    <source>
        <dbReference type="EMBL" id="MDO7788355.1"/>
    </source>
</evidence>
<dbReference type="GO" id="GO:0071973">
    <property type="term" value="P:bacterial-type flagellum-dependent cell motility"/>
    <property type="evidence" value="ECO:0007669"/>
    <property type="project" value="TreeGrafter"/>
</dbReference>
<keyword evidence="3" id="KW-0175">Coiled coil</keyword>
<keyword evidence="9" id="KW-1185">Reference proteome</keyword>
<feature type="domain" description="Flagellar hook-associated protein 2 N-terminal" evidence="6">
    <location>
        <begin position="9"/>
        <end position="111"/>
    </location>
</feature>
<reference evidence="8" key="2">
    <citation type="submission" date="2023-03" db="EMBL/GenBank/DDBJ databases">
        <authorList>
            <person name="Zhang Z."/>
        </authorList>
    </citation>
    <scope>NUCLEOTIDE SEQUENCE</scope>
    <source>
        <strain evidence="8">DSA</strain>
    </source>
</reference>
<dbReference type="GO" id="GO:0009421">
    <property type="term" value="C:bacterial-type flagellum filament cap"/>
    <property type="evidence" value="ECO:0007669"/>
    <property type="project" value="InterPro"/>
</dbReference>
<dbReference type="Proteomes" id="UP001172911">
    <property type="component" value="Unassembled WGS sequence"/>
</dbReference>
<evidence type="ECO:0000313" key="9">
    <source>
        <dbReference type="Proteomes" id="UP001172911"/>
    </source>
</evidence>
<dbReference type="GO" id="GO:0005576">
    <property type="term" value="C:extracellular region"/>
    <property type="evidence" value="ECO:0007669"/>
    <property type="project" value="UniProtKB-SubCell"/>
</dbReference>
<gene>
    <name evidence="8" type="primary">fliD</name>
    <name evidence="8" type="ORF">P6N53_14100</name>
</gene>
<dbReference type="Pfam" id="PF07195">
    <property type="entry name" value="FliD_C"/>
    <property type="match status" value="1"/>
</dbReference>
<dbReference type="Pfam" id="PF02465">
    <property type="entry name" value="FliD_N"/>
    <property type="match status" value="1"/>
</dbReference>
<dbReference type="InterPro" id="IPR010810">
    <property type="entry name" value="Flagellin_hook_IN_motif"/>
</dbReference>
<dbReference type="GO" id="GO:0007155">
    <property type="term" value="P:cell adhesion"/>
    <property type="evidence" value="ECO:0007669"/>
    <property type="project" value="InterPro"/>
</dbReference>
<feature type="domain" description="Flagellar hook-associated protein 2 C-terminal" evidence="7">
    <location>
        <begin position="539"/>
        <end position="824"/>
    </location>
</feature>
<sequence>MVNRITGLTGFDVEGTIKNLMKAEQTRVDILKQNLQLLAWKRDSYRGITNAFRSFKEQYFDILKPSTNFRSASAFAIFNVTTSDSSKVVVNAGAGATAGTRTLDIISLAKKASTTGETGVSKGTEAGLTATNPVDMEKMKEGKQFTLNLNGVTKTITLDQDYSSKTPAELVNGLQTLVNSAFGTGNITISVDAGNKLTFKPALASSTLKIGDATNTYLSTLGFSNGQSNSITSGSITDFSGGNFKVKIGDDDAVEINVEGAANLGDFLANINAALADKGLGSSLKAIADPENADKIKLISLDTTKKVSVLAGESDNMLAKIGVSSGKVINPLSGTINYSASDIGKDFVIKVSDGNTSSSYIIDFTTDFVAGDDAAIKSAIEAQLASQSAPAGLTVEVIDGKISFSYPEHEIVLQKGDDGLRDELGFTVGTSSSKLDLSASLEDVSANLSSGLDPYNSEGNVEFTINGVTIKASSSDSLSSVINKINSSAAGVTMRYDSLTDRFVIESKETGLAAKVDIKDVEGNFFESLKLDTTTVRYGDDAKVTIDGTSVSRSTNFFTIDGVSYELKEETGGTPITVSIAGDSGKLLDNIKGFIDKYNELIDKINGALTEKSYQYATKGQSAYKPLTDEERSSMSEKDIELWEEKARSGLLRSDPLLQKALSSLRGVLYEKVEGLDISLYDIGITTSDNWLDGGKLVIDEQKLMKAIQDMPDKVVTLFTQQSSISYDDGANRATRIKQEGIAWRLFDVIEDNIRVTRDSQGNKGALLQKAGMDGDTTDLQNYITKQMEDQQKMIDKMLEKLIDKENQYYKMFSAMETAIQRMSSQSAWLAQQFGGGQ</sequence>